<name>A0A7W2D707_9ACTN</name>
<dbReference type="Proteomes" id="UP000586976">
    <property type="component" value="Unassembled WGS sequence"/>
</dbReference>
<comment type="caution">
    <text evidence="2">The sequence shown here is derived from an EMBL/GenBank/DDBJ whole genome shotgun (WGS) entry which is preliminary data.</text>
</comment>
<evidence type="ECO:0000313" key="3">
    <source>
        <dbReference type="Proteomes" id="UP000586976"/>
    </source>
</evidence>
<dbReference type="EMBL" id="JACEQY010000049">
    <property type="protein sequence ID" value="MBA4865940.1"/>
    <property type="molecule type" value="Genomic_DNA"/>
</dbReference>
<feature type="region of interest" description="Disordered" evidence="1">
    <location>
        <begin position="19"/>
        <end position="52"/>
    </location>
</feature>
<dbReference type="RefSeq" id="WP_181867377.1">
    <property type="nucleotide sequence ID" value="NZ_JACEQY010000049.1"/>
</dbReference>
<organism evidence="2 3">
    <name type="scientific">Streptomyces himalayensis subsp. aureolus</name>
    <dbReference type="NCBI Taxonomy" id="2758039"/>
    <lineage>
        <taxon>Bacteria</taxon>
        <taxon>Bacillati</taxon>
        <taxon>Actinomycetota</taxon>
        <taxon>Actinomycetes</taxon>
        <taxon>Kitasatosporales</taxon>
        <taxon>Streptomycetaceae</taxon>
        <taxon>Streptomyces</taxon>
        <taxon>Streptomyces himalayensis</taxon>
    </lineage>
</organism>
<sequence>MPAEPTEAERVAELHRQAAADYAKAQDPATQAAASDQLALARAHGNEQGGTR</sequence>
<feature type="compositionally biased region" description="Low complexity" evidence="1">
    <location>
        <begin position="19"/>
        <end position="43"/>
    </location>
</feature>
<accession>A0A7W2D707</accession>
<protein>
    <submittedName>
        <fullName evidence="2">Uncharacterized protein</fullName>
    </submittedName>
</protein>
<reference evidence="2 3" key="1">
    <citation type="submission" date="2020-07" db="EMBL/GenBank/DDBJ databases">
        <title>Streptomyces isolated from Indian soil.</title>
        <authorList>
            <person name="Mandal S."/>
            <person name="Maiti P.K."/>
        </authorList>
    </citation>
    <scope>NUCLEOTIDE SEQUENCE [LARGE SCALE GENOMIC DNA]</scope>
    <source>
        <strain evidence="2 3">PSKA54</strain>
    </source>
</reference>
<dbReference type="AlphaFoldDB" id="A0A7W2D707"/>
<gene>
    <name evidence="2" type="ORF">H1V43_32265</name>
</gene>
<evidence type="ECO:0000256" key="1">
    <source>
        <dbReference type="SAM" id="MobiDB-lite"/>
    </source>
</evidence>
<keyword evidence="3" id="KW-1185">Reference proteome</keyword>
<proteinExistence type="predicted"/>
<evidence type="ECO:0000313" key="2">
    <source>
        <dbReference type="EMBL" id="MBA4865940.1"/>
    </source>
</evidence>